<dbReference type="AlphaFoldDB" id="A0A8H5FSG6"/>
<evidence type="ECO:0000256" key="3">
    <source>
        <dbReference type="ARBA" id="ARBA00022989"/>
    </source>
</evidence>
<keyword evidence="2 8" id="KW-0812">Transmembrane</keyword>
<evidence type="ECO:0000256" key="2">
    <source>
        <dbReference type="ARBA" id="ARBA00022692"/>
    </source>
</evidence>
<keyword evidence="4 8" id="KW-0472">Membrane</keyword>
<name>A0A8H5FSG6_9AGAR</name>
<dbReference type="OrthoDB" id="9909019at2759"/>
<dbReference type="Pfam" id="PF01529">
    <property type="entry name" value="DHHC"/>
    <property type="match status" value="1"/>
</dbReference>
<evidence type="ECO:0000256" key="4">
    <source>
        <dbReference type="ARBA" id="ARBA00023136"/>
    </source>
</evidence>
<evidence type="ECO:0000256" key="6">
    <source>
        <dbReference type="ARBA" id="ARBA00023288"/>
    </source>
</evidence>
<evidence type="ECO:0000256" key="7">
    <source>
        <dbReference type="ARBA" id="ARBA00048048"/>
    </source>
</evidence>
<dbReference type="InterPro" id="IPR001594">
    <property type="entry name" value="Palmitoyltrfase_DHHC"/>
</dbReference>
<sequence>MIILPLFCQLNFVIVVGINQCVGIYNERHFILFMAYLWLSTALFVLLGYPQFFEALGLRNEPFPSHIPPILFILSFILSPVLSFAVGVMLIVALWAVMRGGFLLYTILHGRVMVQKADDAPGETSVEAQGNEVYRKVASGGDVWEWIWFRPPFVSFFVGLFYCYG</sequence>
<gene>
    <name evidence="10" type="ORF">D9758_011664</name>
</gene>
<feature type="transmembrane region" description="Helical" evidence="8">
    <location>
        <begin position="31"/>
        <end position="49"/>
    </location>
</feature>
<proteinExistence type="inferred from homology"/>
<evidence type="ECO:0000256" key="1">
    <source>
        <dbReference type="ARBA" id="ARBA00004141"/>
    </source>
</evidence>
<dbReference type="GO" id="GO:0019706">
    <property type="term" value="F:protein-cysteine S-palmitoyltransferase activity"/>
    <property type="evidence" value="ECO:0007669"/>
    <property type="project" value="UniProtKB-EC"/>
</dbReference>
<organism evidence="10 11">
    <name type="scientific">Tetrapyrgos nigripes</name>
    <dbReference type="NCBI Taxonomy" id="182062"/>
    <lineage>
        <taxon>Eukaryota</taxon>
        <taxon>Fungi</taxon>
        <taxon>Dikarya</taxon>
        <taxon>Basidiomycota</taxon>
        <taxon>Agaricomycotina</taxon>
        <taxon>Agaricomycetes</taxon>
        <taxon>Agaricomycetidae</taxon>
        <taxon>Agaricales</taxon>
        <taxon>Marasmiineae</taxon>
        <taxon>Marasmiaceae</taxon>
        <taxon>Tetrapyrgos</taxon>
    </lineage>
</organism>
<keyword evidence="8" id="KW-0012">Acyltransferase</keyword>
<keyword evidence="5" id="KW-0564">Palmitate</keyword>
<keyword evidence="11" id="KW-1185">Reference proteome</keyword>
<evidence type="ECO:0000256" key="8">
    <source>
        <dbReference type="RuleBase" id="RU079119"/>
    </source>
</evidence>
<dbReference type="Proteomes" id="UP000559256">
    <property type="component" value="Unassembled WGS sequence"/>
</dbReference>
<comment type="domain">
    <text evidence="8">The DHHC domain is required for palmitoyltransferase activity.</text>
</comment>
<evidence type="ECO:0000256" key="5">
    <source>
        <dbReference type="ARBA" id="ARBA00023139"/>
    </source>
</evidence>
<evidence type="ECO:0000313" key="11">
    <source>
        <dbReference type="Proteomes" id="UP000559256"/>
    </source>
</evidence>
<comment type="caution">
    <text evidence="10">The sequence shown here is derived from an EMBL/GenBank/DDBJ whole genome shotgun (WGS) entry which is preliminary data.</text>
</comment>
<dbReference type="EMBL" id="JAACJM010000097">
    <property type="protein sequence ID" value="KAF5347083.1"/>
    <property type="molecule type" value="Genomic_DNA"/>
</dbReference>
<evidence type="ECO:0000259" key="9">
    <source>
        <dbReference type="Pfam" id="PF01529"/>
    </source>
</evidence>
<dbReference type="EC" id="2.3.1.225" evidence="8"/>
<protein>
    <recommendedName>
        <fullName evidence="8">Palmitoyltransferase</fullName>
        <ecNumber evidence="8">2.3.1.225</ecNumber>
    </recommendedName>
</protein>
<evidence type="ECO:0000313" key="10">
    <source>
        <dbReference type="EMBL" id="KAF5347083.1"/>
    </source>
</evidence>
<feature type="domain" description="Palmitoyltransferase DHHC" evidence="9">
    <location>
        <begin position="18"/>
        <end position="100"/>
    </location>
</feature>
<comment type="similarity">
    <text evidence="8">Belongs to the DHHC palmitoyltransferase family.</text>
</comment>
<accession>A0A8H5FSG6</accession>
<comment type="subcellular location">
    <subcellularLocation>
        <location evidence="1">Membrane</location>
        <topology evidence="1">Multi-pass membrane protein</topology>
    </subcellularLocation>
</comment>
<feature type="transmembrane region" description="Helical" evidence="8">
    <location>
        <begin position="70"/>
        <end position="98"/>
    </location>
</feature>
<comment type="catalytic activity">
    <reaction evidence="7 8">
        <text>L-cysteinyl-[protein] + hexadecanoyl-CoA = S-hexadecanoyl-L-cysteinyl-[protein] + CoA</text>
        <dbReference type="Rhea" id="RHEA:36683"/>
        <dbReference type="Rhea" id="RHEA-COMP:10131"/>
        <dbReference type="Rhea" id="RHEA-COMP:11032"/>
        <dbReference type="ChEBI" id="CHEBI:29950"/>
        <dbReference type="ChEBI" id="CHEBI:57287"/>
        <dbReference type="ChEBI" id="CHEBI:57379"/>
        <dbReference type="ChEBI" id="CHEBI:74151"/>
        <dbReference type="EC" id="2.3.1.225"/>
    </reaction>
</comment>
<keyword evidence="8" id="KW-0808">Transferase</keyword>
<keyword evidence="6" id="KW-0449">Lipoprotein</keyword>
<keyword evidence="3 8" id="KW-1133">Transmembrane helix</keyword>
<reference evidence="10 11" key="1">
    <citation type="journal article" date="2020" name="ISME J.">
        <title>Uncovering the hidden diversity of litter-decomposition mechanisms in mushroom-forming fungi.</title>
        <authorList>
            <person name="Floudas D."/>
            <person name="Bentzer J."/>
            <person name="Ahren D."/>
            <person name="Johansson T."/>
            <person name="Persson P."/>
            <person name="Tunlid A."/>
        </authorList>
    </citation>
    <scope>NUCLEOTIDE SEQUENCE [LARGE SCALE GENOMIC DNA]</scope>
    <source>
        <strain evidence="10 11">CBS 291.85</strain>
    </source>
</reference>
<dbReference type="GO" id="GO:0016020">
    <property type="term" value="C:membrane"/>
    <property type="evidence" value="ECO:0007669"/>
    <property type="project" value="UniProtKB-SubCell"/>
</dbReference>